<name>A0ACB9ANK1_CICIN</name>
<organism evidence="1 2">
    <name type="scientific">Cichorium intybus</name>
    <name type="common">Chicory</name>
    <dbReference type="NCBI Taxonomy" id="13427"/>
    <lineage>
        <taxon>Eukaryota</taxon>
        <taxon>Viridiplantae</taxon>
        <taxon>Streptophyta</taxon>
        <taxon>Embryophyta</taxon>
        <taxon>Tracheophyta</taxon>
        <taxon>Spermatophyta</taxon>
        <taxon>Magnoliopsida</taxon>
        <taxon>eudicotyledons</taxon>
        <taxon>Gunneridae</taxon>
        <taxon>Pentapetalae</taxon>
        <taxon>asterids</taxon>
        <taxon>campanulids</taxon>
        <taxon>Asterales</taxon>
        <taxon>Asteraceae</taxon>
        <taxon>Cichorioideae</taxon>
        <taxon>Cichorieae</taxon>
        <taxon>Cichoriinae</taxon>
        <taxon>Cichorium</taxon>
    </lineage>
</organism>
<accession>A0ACB9ANK1</accession>
<gene>
    <name evidence="1" type="ORF">L2E82_41521</name>
</gene>
<dbReference type="EMBL" id="CM042015">
    <property type="protein sequence ID" value="KAI3711432.1"/>
    <property type="molecule type" value="Genomic_DNA"/>
</dbReference>
<keyword evidence="2" id="KW-1185">Reference proteome</keyword>
<evidence type="ECO:0000313" key="1">
    <source>
        <dbReference type="EMBL" id="KAI3711432.1"/>
    </source>
</evidence>
<proteinExistence type="predicted"/>
<evidence type="ECO:0000313" key="2">
    <source>
        <dbReference type="Proteomes" id="UP001055811"/>
    </source>
</evidence>
<protein>
    <submittedName>
        <fullName evidence="1">Uncharacterized protein</fullName>
    </submittedName>
</protein>
<dbReference type="Proteomes" id="UP001055811">
    <property type="component" value="Linkage Group LG07"/>
</dbReference>
<sequence>MLTIRPTSEAAVFMTHKYTSDTNWVFRTSVFHTPRGYVIFAADPLGHGLSNGLHGYIGYMDKAAATSLSYFVSVRGSEQYHNLHAFLFGESMLCIFNRTPTHGPT</sequence>
<reference evidence="2" key="1">
    <citation type="journal article" date="2022" name="Mol. Ecol. Resour.">
        <title>The genomes of chicory, endive, great burdock and yacon provide insights into Asteraceae palaeo-polyploidization history and plant inulin production.</title>
        <authorList>
            <person name="Fan W."/>
            <person name="Wang S."/>
            <person name="Wang H."/>
            <person name="Wang A."/>
            <person name="Jiang F."/>
            <person name="Liu H."/>
            <person name="Zhao H."/>
            <person name="Xu D."/>
            <person name="Zhang Y."/>
        </authorList>
    </citation>
    <scope>NUCLEOTIDE SEQUENCE [LARGE SCALE GENOMIC DNA]</scope>
    <source>
        <strain evidence="2">cv. Punajuju</strain>
    </source>
</reference>
<comment type="caution">
    <text evidence="1">The sequence shown here is derived from an EMBL/GenBank/DDBJ whole genome shotgun (WGS) entry which is preliminary data.</text>
</comment>
<reference evidence="1 2" key="2">
    <citation type="journal article" date="2022" name="Mol. Ecol. Resour.">
        <title>The genomes of chicory, endive, great burdock and yacon provide insights into Asteraceae paleo-polyploidization history and plant inulin production.</title>
        <authorList>
            <person name="Fan W."/>
            <person name="Wang S."/>
            <person name="Wang H."/>
            <person name="Wang A."/>
            <person name="Jiang F."/>
            <person name="Liu H."/>
            <person name="Zhao H."/>
            <person name="Xu D."/>
            <person name="Zhang Y."/>
        </authorList>
    </citation>
    <scope>NUCLEOTIDE SEQUENCE [LARGE SCALE GENOMIC DNA]</scope>
    <source>
        <strain evidence="2">cv. Punajuju</strain>
        <tissue evidence="1">Leaves</tissue>
    </source>
</reference>